<dbReference type="WBParaSite" id="Pan_g773.t1">
    <property type="protein sequence ID" value="Pan_g773.t1"/>
    <property type="gene ID" value="Pan_g773"/>
</dbReference>
<protein>
    <submittedName>
        <fullName evidence="3">BTB domain-containing protein</fullName>
    </submittedName>
</protein>
<dbReference type="InterPro" id="IPR052407">
    <property type="entry name" value="BTB_POZ_domain_cont_9"/>
</dbReference>
<dbReference type="GO" id="GO:0005737">
    <property type="term" value="C:cytoplasm"/>
    <property type="evidence" value="ECO:0007669"/>
    <property type="project" value="TreeGrafter"/>
</dbReference>
<evidence type="ECO:0000313" key="3">
    <source>
        <dbReference type="WBParaSite" id="Pan_g773.t1"/>
    </source>
</evidence>
<accession>A0A7E4W815</accession>
<dbReference type="Gene3D" id="2.60.120.260">
    <property type="entry name" value="Galactose-binding domain-like"/>
    <property type="match status" value="1"/>
</dbReference>
<proteinExistence type="predicted"/>
<name>A0A7E4W815_PANRE</name>
<dbReference type="Gene3D" id="1.25.40.420">
    <property type="match status" value="1"/>
</dbReference>
<reference evidence="2" key="1">
    <citation type="journal article" date="2013" name="Genetics">
        <title>The draft genome and transcriptome of Panagrellus redivivus are shaped by the harsh demands of a free-living lifestyle.</title>
        <authorList>
            <person name="Srinivasan J."/>
            <person name="Dillman A.R."/>
            <person name="Macchietto M.G."/>
            <person name="Heikkinen L."/>
            <person name="Lakso M."/>
            <person name="Fracchia K.M."/>
            <person name="Antoshechkin I."/>
            <person name="Mortazavi A."/>
            <person name="Wong G."/>
            <person name="Sternberg P.W."/>
        </authorList>
    </citation>
    <scope>NUCLEOTIDE SEQUENCE [LARGE SCALE GENOMIC DNA]</scope>
    <source>
        <strain evidence="2">MT8872</strain>
    </source>
</reference>
<dbReference type="SMART" id="SM00225">
    <property type="entry name" value="BTB"/>
    <property type="match status" value="1"/>
</dbReference>
<dbReference type="AlphaFoldDB" id="A0A7E4W815"/>
<feature type="domain" description="BTB" evidence="1">
    <location>
        <begin position="80"/>
        <end position="147"/>
    </location>
</feature>
<sequence>MLAAICPRESSRSNDAQQRIDRGVLGLCNYDLRGLHLDKKSSDVTILVDNVEFPAHSNVLAKRCLFSYNRYDLYLDEKSSDVTIIVDNVEIPAHSNVLAQRCQYFKAMFASGMIESTSKRVEIQETSIEAFKPVLKWIYTGTIELKSIDEALKVLRLANMYELRELQNLGSDFMKDNCTFDNVCSILNEAVLLSLKHLTDFTIEFVNKKRCKILKHEMFEHLSKNALNEILTRVVFPDQDIDVFRAVVGWMKAHPSQSAGFTDILENVVLNSITDQDKKALPSDVCDAVNHLIRENKTSGPTYCFNDENIAVPRYGVKFIASDVKSSENNNLINRGYQIMHHMFCLSHFVLRIMFTDISRSIEDCTMRTLNVSPFFDTGILKHVIGSSEEGILIDLGHRFKLNLFKMLLVDAKNRTFSYYIDVSEDKVNWTRVIDYSKYPCGSLQNLYFKPRPVRYIRICGTAPINDIFGICRFKALYTTEPLKFDTDTGLHIPVVNKAMFLPKMVCTQVCKGSFEELPEIPALRYVYLIGTIIQLAQPFFFESIRLMFVEGDIPAHMYNIDVSADGNSWTRVFSNKNSDIWHTIQVNQPAMFFKYTGMHDSKYGHYRSVMWKYNVAPDDE</sequence>
<dbReference type="PANTHER" id="PTHR46306:SF1">
    <property type="entry name" value="BTB_POZ DOMAIN-CONTAINING PROTEIN 9"/>
    <property type="match status" value="1"/>
</dbReference>
<dbReference type="PROSITE" id="PS50097">
    <property type="entry name" value="BTB"/>
    <property type="match status" value="1"/>
</dbReference>
<dbReference type="PANTHER" id="PTHR46306">
    <property type="entry name" value="BTB/POZ DOMAIN-CONTAINING PROTEIN 9"/>
    <property type="match status" value="1"/>
</dbReference>
<dbReference type="SUPFAM" id="SSF49785">
    <property type="entry name" value="Galactose-binding domain-like"/>
    <property type="match status" value="1"/>
</dbReference>
<dbReference type="Proteomes" id="UP000492821">
    <property type="component" value="Unassembled WGS sequence"/>
</dbReference>
<dbReference type="Pfam" id="PF07707">
    <property type="entry name" value="BACK"/>
    <property type="match status" value="1"/>
</dbReference>
<dbReference type="InterPro" id="IPR011333">
    <property type="entry name" value="SKP1/BTB/POZ_sf"/>
</dbReference>
<dbReference type="GO" id="GO:0048512">
    <property type="term" value="P:circadian behavior"/>
    <property type="evidence" value="ECO:0007669"/>
    <property type="project" value="TreeGrafter"/>
</dbReference>
<dbReference type="Gene3D" id="3.30.710.10">
    <property type="entry name" value="Potassium Channel Kv1.1, Chain A"/>
    <property type="match status" value="2"/>
</dbReference>
<evidence type="ECO:0000313" key="2">
    <source>
        <dbReference type="Proteomes" id="UP000492821"/>
    </source>
</evidence>
<organism evidence="2 3">
    <name type="scientific">Panagrellus redivivus</name>
    <name type="common">Microworm</name>
    <dbReference type="NCBI Taxonomy" id="6233"/>
    <lineage>
        <taxon>Eukaryota</taxon>
        <taxon>Metazoa</taxon>
        <taxon>Ecdysozoa</taxon>
        <taxon>Nematoda</taxon>
        <taxon>Chromadorea</taxon>
        <taxon>Rhabditida</taxon>
        <taxon>Tylenchina</taxon>
        <taxon>Panagrolaimomorpha</taxon>
        <taxon>Panagrolaimoidea</taxon>
        <taxon>Panagrolaimidae</taxon>
        <taxon>Panagrellus</taxon>
    </lineage>
</organism>
<dbReference type="InterPro" id="IPR000210">
    <property type="entry name" value="BTB/POZ_dom"/>
</dbReference>
<dbReference type="SUPFAM" id="SSF54695">
    <property type="entry name" value="POZ domain"/>
    <property type="match status" value="1"/>
</dbReference>
<dbReference type="Pfam" id="PF00651">
    <property type="entry name" value="BTB"/>
    <property type="match status" value="1"/>
</dbReference>
<dbReference type="InterPro" id="IPR008979">
    <property type="entry name" value="Galactose-bd-like_sf"/>
</dbReference>
<dbReference type="GO" id="GO:0008344">
    <property type="term" value="P:adult locomotory behavior"/>
    <property type="evidence" value="ECO:0007669"/>
    <property type="project" value="TreeGrafter"/>
</dbReference>
<keyword evidence="2" id="KW-1185">Reference proteome</keyword>
<dbReference type="InterPro" id="IPR011705">
    <property type="entry name" value="BACK"/>
</dbReference>
<reference evidence="3" key="2">
    <citation type="submission" date="2020-10" db="UniProtKB">
        <authorList>
            <consortium name="WormBaseParasite"/>
        </authorList>
    </citation>
    <scope>IDENTIFICATION</scope>
</reference>
<dbReference type="GO" id="GO:0050804">
    <property type="term" value="P:modulation of chemical synaptic transmission"/>
    <property type="evidence" value="ECO:0007669"/>
    <property type="project" value="TreeGrafter"/>
</dbReference>
<evidence type="ECO:0000259" key="1">
    <source>
        <dbReference type="PROSITE" id="PS50097"/>
    </source>
</evidence>